<feature type="transmembrane region" description="Helical" evidence="1">
    <location>
        <begin position="38"/>
        <end position="59"/>
    </location>
</feature>
<name>A0A2S3ZAE6_9MICO</name>
<proteinExistence type="predicted"/>
<evidence type="ECO:0000313" key="3">
    <source>
        <dbReference type="Proteomes" id="UP000237340"/>
    </source>
</evidence>
<reference evidence="2 3" key="1">
    <citation type="submission" date="2018-01" db="EMBL/GenBank/DDBJ databases">
        <title>Cryobacterium sp. nov., from glaciers in China.</title>
        <authorList>
            <person name="Liu Q."/>
            <person name="Xin Y.-H."/>
        </authorList>
    </citation>
    <scope>NUCLEOTIDE SEQUENCE [LARGE SCALE GENOMIC DNA]</scope>
    <source>
        <strain evidence="2 3">TMN-42</strain>
    </source>
</reference>
<accession>A0A2S3ZAE6</accession>
<keyword evidence="1" id="KW-1133">Transmembrane helix</keyword>
<keyword evidence="3" id="KW-1185">Reference proteome</keyword>
<evidence type="ECO:0000313" key="2">
    <source>
        <dbReference type="EMBL" id="POH62517.1"/>
    </source>
</evidence>
<organism evidence="2 3">
    <name type="scientific">Cryobacterium zongtaii</name>
    <dbReference type="NCBI Taxonomy" id="1259217"/>
    <lineage>
        <taxon>Bacteria</taxon>
        <taxon>Bacillati</taxon>
        <taxon>Actinomycetota</taxon>
        <taxon>Actinomycetes</taxon>
        <taxon>Micrococcales</taxon>
        <taxon>Microbacteriaceae</taxon>
        <taxon>Cryobacterium</taxon>
    </lineage>
</organism>
<dbReference type="Proteomes" id="UP000237340">
    <property type="component" value="Unassembled WGS sequence"/>
</dbReference>
<sequence>MKSWSFTTYTVAAFACSGFAVALMIVNAATGNTMLTTLLPVAIGALVLGGILSVRARVLRYRGRDITKR</sequence>
<comment type="caution">
    <text evidence="2">The sequence shown here is derived from an EMBL/GenBank/DDBJ whole genome shotgun (WGS) entry which is preliminary data.</text>
</comment>
<keyword evidence="1" id="KW-0472">Membrane</keyword>
<evidence type="ECO:0000256" key="1">
    <source>
        <dbReference type="SAM" id="Phobius"/>
    </source>
</evidence>
<dbReference type="RefSeq" id="WP_088456819.1">
    <property type="nucleotide sequence ID" value="NZ_PPXD01000026.1"/>
</dbReference>
<protein>
    <submittedName>
        <fullName evidence="2">Uncharacterized protein</fullName>
    </submittedName>
</protein>
<dbReference type="AlphaFoldDB" id="A0A2S3ZAE6"/>
<keyword evidence="1" id="KW-0812">Transmembrane</keyword>
<dbReference type="EMBL" id="PPXD01000026">
    <property type="protein sequence ID" value="POH62517.1"/>
    <property type="molecule type" value="Genomic_DNA"/>
</dbReference>
<dbReference type="PROSITE" id="PS51257">
    <property type="entry name" value="PROKAR_LIPOPROTEIN"/>
    <property type="match status" value="1"/>
</dbReference>
<gene>
    <name evidence="2" type="ORF">C3B61_16860</name>
</gene>